<feature type="region of interest" description="Disordered" evidence="1">
    <location>
        <begin position="41"/>
        <end position="64"/>
    </location>
</feature>
<evidence type="ECO:0008006" key="4">
    <source>
        <dbReference type="Google" id="ProtNLM"/>
    </source>
</evidence>
<evidence type="ECO:0000256" key="1">
    <source>
        <dbReference type="SAM" id="MobiDB-lite"/>
    </source>
</evidence>
<name>A7HRK4_PARL1</name>
<evidence type="ECO:0000313" key="2">
    <source>
        <dbReference type="EMBL" id="ABS62537.1"/>
    </source>
</evidence>
<evidence type="ECO:0000313" key="3">
    <source>
        <dbReference type="Proteomes" id="UP000006377"/>
    </source>
</evidence>
<dbReference type="EMBL" id="CP000774">
    <property type="protein sequence ID" value="ABS62537.1"/>
    <property type="molecule type" value="Genomic_DNA"/>
</dbReference>
<protein>
    <recommendedName>
        <fullName evidence="4">Phage tail assembly chaperone</fullName>
    </recommendedName>
</protein>
<keyword evidence="3" id="KW-1185">Reference proteome</keyword>
<dbReference type="InterPro" id="IPR019056">
    <property type="entry name" value="Phage_TAC_6"/>
</dbReference>
<dbReference type="AlphaFoldDB" id="A7HRK4"/>
<proteinExistence type="predicted"/>
<feature type="compositionally biased region" description="Basic and acidic residues" evidence="1">
    <location>
        <begin position="41"/>
        <end position="54"/>
    </location>
</feature>
<organism evidence="2 3">
    <name type="scientific">Parvibaculum lavamentivorans (strain DS-1 / DSM 13023 / NCIMB 13966)</name>
    <dbReference type="NCBI Taxonomy" id="402881"/>
    <lineage>
        <taxon>Bacteria</taxon>
        <taxon>Pseudomonadati</taxon>
        <taxon>Pseudomonadota</taxon>
        <taxon>Alphaproteobacteria</taxon>
        <taxon>Hyphomicrobiales</taxon>
        <taxon>Parvibaculaceae</taxon>
        <taxon>Parvibaculum</taxon>
    </lineage>
</organism>
<dbReference type="STRING" id="402881.Plav_0914"/>
<dbReference type="Pfam" id="PF09550">
    <property type="entry name" value="Phage_TAC_6"/>
    <property type="match status" value="1"/>
</dbReference>
<accession>A7HRK4</accession>
<reference evidence="2 3" key="1">
    <citation type="journal article" date="2011" name="Stand. Genomic Sci.">
        <title>Complete genome sequence of Parvibaculum lavamentivorans type strain (DS-1(T)).</title>
        <authorList>
            <person name="Schleheck D."/>
            <person name="Weiss M."/>
            <person name="Pitluck S."/>
            <person name="Bruce D."/>
            <person name="Land M.L."/>
            <person name="Han S."/>
            <person name="Saunders E."/>
            <person name="Tapia R."/>
            <person name="Detter C."/>
            <person name="Brettin T."/>
            <person name="Han J."/>
            <person name="Woyke T."/>
            <person name="Goodwin L."/>
            <person name="Pennacchio L."/>
            <person name="Nolan M."/>
            <person name="Cook A.M."/>
            <person name="Kjelleberg S."/>
            <person name="Thomas T."/>
        </authorList>
    </citation>
    <scope>NUCLEOTIDE SEQUENCE [LARGE SCALE GENOMIC DNA]</scope>
    <source>
        <strain evidence="3">DS-1 / DSM 13023 / NCIMB 13966</strain>
    </source>
</reference>
<gene>
    <name evidence="2" type="ordered locus">Plav_0914</name>
</gene>
<sequence length="64" mass="7165">MSEARFPWEEAMTLGLGTLRLAPDIFWRMTLPELAAAARAARPDRTDGTMKRGELGALMTRFPD</sequence>
<dbReference type="KEGG" id="pla:Plav_0914"/>
<dbReference type="HOGENOM" id="CLU_188457_1_0_5"/>
<dbReference type="RefSeq" id="WP_012109791.1">
    <property type="nucleotide sequence ID" value="NC_009719.1"/>
</dbReference>
<dbReference type="Proteomes" id="UP000006377">
    <property type="component" value="Chromosome"/>
</dbReference>